<reference evidence="2 3" key="2">
    <citation type="submission" date="2019-02" db="EMBL/GenBank/DDBJ databases">
        <title>'Lichenibacterium ramalinii' gen. nov. sp. nov., 'Lichenibacterium minor' gen. nov. sp. nov.</title>
        <authorList>
            <person name="Pankratov T."/>
        </authorList>
    </citation>
    <scope>NUCLEOTIDE SEQUENCE [LARGE SCALE GENOMIC DNA]</scope>
    <source>
        <strain evidence="2 3">RmlP001</strain>
    </source>
</reference>
<feature type="transmembrane region" description="Helical" evidence="1">
    <location>
        <begin position="34"/>
        <end position="56"/>
    </location>
</feature>
<feature type="transmembrane region" description="Helical" evidence="1">
    <location>
        <begin position="68"/>
        <end position="92"/>
    </location>
</feature>
<dbReference type="PANTHER" id="PTHR38598:SF1">
    <property type="entry name" value="INNER MEMBRANE PROTEIN YJCH"/>
    <property type="match status" value="1"/>
</dbReference>
<dbReference type="GO" id="GO:0005886">
    <property type="term" value="C:plasma membrane"/>
    <property type="evidence" value="ECO:0007669"/>
    <property type="project" value="TreeGrafter"/>
</dbReference>
<proteinExistence type="predicted"/>
<protein>
    <submittedName>
        <fullName evidence="2">DUF485 domain-containing protein</fullName>
    </submittedName>
</protein>
<dbReference type="Proteomes" id="UP000289411">
    <property type="component" value="Unassembled WGS sequence"/>
</dbReference>
<keyword evidence="1" id="KW-0812">Transmembrane</keyword>
<dbReference type="InterPro" id="IPR007436">
    <property type="entry name" value="DUF485"/>
</dbReference>
<evidence type="ECO:0000313" key="3">
    <source>
        <dbReference type="Proteomes" id="UP000289411"/>
    </source>
</evidence>
<keyword evidence="1" id="KW-1133">Transmembrane helix</keyword>
<dbReference type="PANTHER" id="PTHR38598">
    <property type="entry name" value="INNER MEMBRANE PROTEIN YJCH"/>
    <property type="match status" value="1"/>
</dbReference>
<dbReference type="Pfam" id="PF04341">
    <property type="entry name" value="DUF485"/>
    <property type="match status" value="1"/>
</dbReference>
<evidence type="ECO:0000313" key="2">
    <source>
        <dbReference type="EMBL" id="RYB05594.1"/>
    </source>
</evidence>
<comment type="caution">
    <text evidence="2">The sequence shown here is derived from an EMBL/GenBank/DDBJ whole genome shotgun (WGS) entry which is preliminary data.</text>
</comment>
<dbReference type="AlphaFoldDB" id="A0A4Q2RGA4"/>
<dbReference type="EMBL" id="QYBC01000006">
    <property type="protein sequence ID" value="RYB05594.1"/>
    <property type="molecule type" value="Genomic_DNA"/>
</dbReference>
<dbReference type="RefSeq" id="WP_129218698.1">
    <property type="nucleotide sequence ID" value="NZ_QYBC01000006.1"/>
</dbReference>
<sequence length="110" mass="12167">MLDRQSDLDHEAGRRDRILRDPAFQTLVRERTSFAWTMSIVMLAVYLVFIGLSAFGKGFMASTIGDSSISWGIVLGLFTIVFAFALTGVYVARANGRFDALTAQIDRDVA</sequence>
<organism evidence="2 3">
    <name type="scientific">Lichenibacterium ramalinae</name>
    <dbReference type="NCBI Taxonomy" id="2316527"/>
    <lineage>
        <taxon>Bacteria</taxon>
        <taxon>Pseudomonadati</taxon>
        <taxon>Pseudomonadota</taxon>
        <taxon>Alphaproteobacteria</taxon>
        <taxon>Hyphomicrobiales</taxon>
        <taxon>Lichenihabitantaceae</taxon>
        <taxon>Lichenibacterium</taxon>
    </lineage>
</organism>
<keyword evidence="1" id="KW-0472">Membrane</keyword>
<evidence type="ECO:0000256" key="1">
    <source>
        <dbReference type="SAM" id="Phobius"/>
    </source>
</evidence>
<dbReference type="OrthoDB" id="5297034at2"/>
<accession>A0A4Q2RGA4</accession>
<keyword evidence="3" id="KW-1185">Reference proteome</keyword>
<name>A0A4Q2RGA4_9HYPH</name>
<dbReference type="InterPro" id="IPR052959">
    <property type="entry name" value="Inner_membrane_assoc"/>
</dbReference>
<gene>
    <name evidence="2" type="ORF">D3272_08260</name>
</gene>
<reference evidence="2 3" key="1">
    <citation type="submission" date="2018-09" db="EMBL/GenBank/DDBJ databases">
        <authorList>
            <person name="Grouzdev D.S."/>
            <person name="Krutkina M.S."/>
        </authorList>
    </citation>
    <scope>NUCLEOTIDE SEQUENCE [LARGE SCALE GENOMIC DNA]</scope>
    <source>
        <strain evidence="2 3">RmlP001</strain>
    </source>
</reference>